<protein>
    <recommendedName>
        <fullName evidence="2">DUF7907 domain-containing protein</fullName>
    </recommendedName>
</protein>
<keyword evidence="1" id="KW-0732">Signal</keyword>
<reference evidence="3 4" key="1">
    <citation type="submission" date="2023-01" db="EMBL/GenBank/DDBJ databases">
        <title>Analysis of 21 Apiospora genomes using comparative genomics revels a genus with tremendous synthesis potential of carbohydrate active enzymes and secondary metabolites.</title>
        <authorList>
            <person name="Sorensen T."/>
        </authorList>
    </citation>
    <scope>NUCLEOTIDE SEQUENCE [LARGE SCALE GENOMIC DNA]</scope>
    <source>
        <strain evidence="3 4">CBS 83171</strain>
    </source>
</reference>
<name>A0ABR1V884_9PEZI</name>
<feature type="signal peptide" evidence="1">
    <location>
        <begin position="1"/>
        <end position="18"/>
    </location>
</feature>
<dbReference type="Pfam" id="PF25484">
    <property type="entry name" value="DUF7907"/>
    <property type="match status" value="1"/>
</dbReference>
<sequence>MFSTLTASVALLSCLASALPVDLDPRAGGPMISTSTGVQLAFTNTTAAPTQELYERVYTTMFSLQRLGQGANAGILVPRSQERDDVHNNPAKDVPVFYFAVSSDESDSTVMRTDVPGVYPLSTVIGSDSDSGSEHNVGLYANVPGTAGLFAMKGARDGIPILTGPRDGTYAVCPRSVGSLQDLLLVSYVYPGETVPADCVAGNFVLLCGTLPQTGWSSGARAVPCIVQ</sequence>
<evidence type="ECO:0000313" key="3">
    <source>
        <dbReference type="EMBL" id="KAK8067410.1"/>
    </source>
</evidence>
<comment type="caution">
    <text evidence="3">The sequence shown here is derived from an EMBL/GenBank/DDBJ whole genome shotgun (WGS) entry which is preliminary data.</text>
</comment>
<dbReference type="EMBL" id="JAQQWM010000004">
    <property type="protein sequence ID" value="KAK8067410.1"/>
    <property type="molecule type" value="Genomic_DNA"/>
</dbReference>
<feature type="domain" description="DUF7907" evidence="2">
    <location>
        <begin position="63"/>
        <end position="205"/>
    </location>
</feature>
<keyword evidence="4" id="KW-1185">Reference proteome</keyword>
<evidence type="ECO:0000256" key="1">
    <source>
        <dbReference type="SAM" id="SignalP"/>
    </source>
</evidence>
<feature type="chain" id="PRO_5047092938" description="DUF7907 domain-containing protein" evidence="1">
    <location>
        <begin position="19"/>
        <end position="228"/>
    </location>
</feature>
<accession>A0ABR1V884</accession>
<organism evidence="3 4">
    <name type="scientific">Apiospora saccharicola</name>
    <dbReference type="NCBI Taxonomy" id="335842"/>
    <lineage>
        <taxon>Eukaryota</taxon>
        <taxon>Fungi</taxon>
        <taxon>Dikarya</taxon>
        <taxon>Ascomycota</taxon>
        <taxon>Pezizomycotina</taxon>
        <taxon>Sordariomycetes</taxon>
        <taxon>Xylariomycetidae</taxon>
        <taxon>Amphisphaeriales</taxon>
        <taxon>Apiosporaceae</taxon>
        <taxon>Apiospora</taxon>
    </lineage>
</organism>
<gene>
    <name evidence="3" type="ORF">PG996_006522</name>
</gene>
<proteinExistence type="predicted"/>
<dbReference type="Proteomes" id="UP001446871">
    <property type="component" value="Unassembled WGS sequence"/>
</dbReference>
<evidence type="ECO:0000313" key="4">
    <source>
        <dbReference type="Proteomes" id="UP001446871"/>
    </source>
</evidence>
<dbReference type="InterPro" id="IPR057229">
    <property type="entry name" value="DUF7907"/>
</dbReference>
<evidence type="ECO:0000259" key="2">
    <source>
        <dbReference type="Pfam" id="PF25484"/>
    </source>
</evidence>